<accession>A0A0N4TLM6</accession>
<dbReference type="WBParaSite" id="BPAG_0000930001-mRNA-1">
    <property type="protein sequence ID" value="BPAG_0000930001-mRNA-1"/>
    <property type="gene ID" value="BPAG_0000930001"/>
</dbReference>
<organism evidence="1">
    <name type="scientific">Brugia pahangi</name>
    <name type="common">Filarial nematode worm</name>
    <dbReference type="NCBI Taxonomy" id="6280"/>
    <lineage>
        <taxon>Eukaryota</taxon>
        <taxon>Metazoa</taxon>
        <taxon>Ecdysozoa</taxon>
        <taxon>Nematoda</taxon>
        <taxon>Chromadorea</taxon>
        <taxon>Rhabditida</taxon>
        <taxon>Spirurina</taxon>
        <taxon>Spiruromorpha</taxon>
        <taxon>Filarioidea</taxon>
        <taxon>Onchocercidae</taxon>
        <taxon>Brugia</taxon>
    </lineage>
</organism>
<reference evidence="1" key="1">
    <citation type="submission" date="2017-02" db="UniProtKB">
        <authorList>
            <consortium name="WormBaseParasite"/>
        </authorList>
    </citation>
    <scope>IDENTIFICATION</scope>
</reference>
<dbReference type="AlphaFoldDB" id="A0A0N4TLM6"/>
<sequence>MMSGLDQMTSGTNNYRVIPRLISHDQQLQSTTTQAKQNYKSIGFPNTNNEIDEKKQKQVECICATNPFWGNIFVSFPYIYSRALENLSVRIAISKKTTINIGLGWYYGAKASHEVNYTNV</sequence>
<evidence type="ECO:0000313" key="1">
    <source>
        <dbReference type="WBParaSite" id="BPAG_0000930001-mRNA-1"/>
    </source>
</evidence>
<protein>
    <submittedName>
        <fullName evidence="1">DUF4421 domain-containing protein</fullName>
    </submittedName>
</protein>
<name>A0A0N4TLM6_BRUPA</name>
<proteinExistence type="predicted"/>